<evidence type="ECO:0000313" key="3">
    <source>
        <dbReference type="Proteomes" id="UP001152799"/>
    </source>
</evidence>
<accession>A0A9N9MVK8</accession>
<dbReference type="Proteomes" id="UP001152799">
    <property type="component" value="Chromosome 7"/>
</dbReference>
<dbReference type="EMBL" id="OU892283">
    <property type="protein sequence ID" value="CAG9771541.1"/>
    <property type="molecule type" value="Genomic_DNA"/>
</dbReference>
<reference evidence="2" key="1">
    <citation type="submission" date="2022-01" db="EMBL/GenBank/DDBJ databases">
        <authorList>
            <person name="King R."/>
        </authorList>
    </citation>
    <scope>NUCLEOTIDE SEQUENCE</scope>
</reference>
<keyword evidence="1" id="KW-0812">Transmembrane</keyword>
<feature type="transmembrane region" description="Helical" evidence="1">
    <location>
        <begin position="82"/>
        <end position="101"/>
    </location>
</feature>
<sequence length="118" mass="13281">MSRGSIVGWGSYYNFSGSWSWVHGVSRFFYDCVETVVVISGIVNSSESTIGFSYSVRSLDYVTIANFVLSFVVTGMRILNSIVVFVFWFCVIVLVFVCWSVSMRIGWGYVFGDDWSGV</sequence>
<evidence type="ECO:0000256" key="1">
    <source>
        <dbReference type="SAM" id="Phobius"/>
    </source>
</evidence>
<gene>
    <name evidence="2" type="ORF">CEUTPL_LOCUS11972</name>
</gene>
<name>A0A9N9MVK8_9CUCU</name>
<evidence type="ECO:0000313" key="2">
    <source>
        <dbReference type="EMBL" id="CAG9771541.1"/>
    </source>
</evidence>
<dbReference type="OrthoDB" id="6819643at2759"/>
<proteinExistence type="predicted"/>
<protein>
    <submittedName>
        <fullName evidence="2">Uncharacterized protein</fullName>
    </submittedName>
</protein>
<keyword evidence="1" id="KW-1133">Transmembrane helix</keyword>
<keyword evidence="3" id="KW-1185">Reference proteome</keyword>
<keyword evidence="1" id="KW-0472">Membrane</keyword>
<organism evidence="2 3">
    <name type="scientific">Ceutorhynchus assimilis</name>
    <name type="common">cabbage seed weevil</name>
    <dbReference type="NCBI Taxonomy" id="467358"/>
    <lineage>
        <taxon>Eukaryota</taxon>
        <taxon>Metazoa</taxon>
        <taxon>Ecdysozoa</taxon>
        <taxon>Arthropoda</taxon>
        <taxon>Hexapoda</taxon>
        <taxon>Insecta</taxon>
        <taxon>Pterygota</taxon>
        <taxon>Neoptera</taxon>
        <taxon>Endopterygota</taxon>
        <taxon>Coleoptera</taxon>
        <taxon>Polyphaga</taxon>
        <taxon>Cucujiformia</taxon>
        <taxon>Curculionidae</taxon>
        <taxon>Ceutorhynchinae</taxon>
        <taxon>Ceutorhynchus</taxon>
    </lineage>
</organism>
<dbReference type="AlphaFoldDB" id="A0A9N9MVK8"/>